<dbReference type="Pfam" id="PF01494">
    <property type="entry name" value="FAD_binding_3"/>
    <property type="match status" value="1"/>
</dbReference>
<dbReference type="KEGG" id="cii:CIMIT_00250"/>
<sequence length="370" mass="39922">MRIGIIGAGISGLALGAALHRSGMDVQVYEEHAQIRSGGAGITLAPNGLAALDALGIGADFRTLQQRQNPLQGGIRSPRGDWLTRISPEVTRASLALDRTTLHSLLLADIPGSRVHTSAEAVGVDKQAGTVAFADGREERFDVVVGADGIRSAVRATCFDDPGMTYAGYNTWRAITEGITLDAGFETWGTRARFGAVPLHDGHTYWFAVTSGPEAQPGTQALHQLHATFGQWHDPIPELLRATPEESIQYLPIHELAKPLPSYHNEKVVLIGDAAHAMTPNLGQGACQGLEDAAVLAQLLRAGITDFAAYDAHRRRRSQQIARQSRLIGRALHTGGKRMATARNWILKHVPDAVTNRQVQVVTAWEMPEM</sequence>
<dbReference type="HOGENOM" id="CLU_009665_19_5_11"/>
<accession>A0A076NL61</accession>
<evidence type="ECO:0000259" key="3">
    <source>
        <dbReference type="Pfam" id="PF01494"/>
    </source>
</evidence>
<dbReference type="OrthoDB" id="4568714at2"/>
<keyword evidence="1 5" id="KW-0560">Oxidoreductase</keyword>
<dbReference type="EMBL" id="LT906467">
    <property type="protein sequence ID" value="SNV52968.1"/>
    <property type="molecule type" value="Genomic_DNA"/>
</dbReference>
<evidence type="ECO:0000256" key="2">
    <source>
        <dbReference type="ARBA" id="ARBA00023033"/>
    </source>
</evidence>
<dbReference type="EC" id="1.14.13.1" evidence="5"/>
<dbReference type="PANTHER" id="PTHR13789">
    <property type="entry name" value="MONOOXYGENASE"/>
    <property type="match status" value="1"/>
</dbReference>
<keyword evidence="6" id="KW-1185">Reference proteome</keyword>
<protein>
    <submittedName>
        <fullName evidence="5">Salicylate hydroxylase</fullName>
        <ecNumber evidence="5">1.14.13.1</ecNumber>
    </submittedName>
</protein>
<dbReference type="GO" id="GO:0018658">
    <property type="term" value="F:salicylate 1-monooxygenase activity"/>
    <property type="evidence" value="ECO:0007669"/>
    <property type="project" value="UniProtKB-EC"/>
</dbReference>
<dbReference type="RefSeq" id="WP_038587530.1">
    <property type="nucleotide sequence ID" value="NZ_CP009211.1"/>
</dbReference>
<dbReference type="Gene3D" id="3.50.50.60">
    <property type="entry name" value="FAD/NAD(P)-binding domain"/>
    <property type="match status" value="1"/>
</dbReference>
<dbReference type="GO" id="GO:0071949">
    <property type="term" value="F:FAD binding"/>
    <property type="evidence" value="ECO:0007669"/>
    <property type="project" value="InterPro"/>
</dbReference>
<dbReference type="STRING" id="156978.CIMIT_00250"/>
<evidence type="ECO:0000313" key="4">
    <source>
        <dbReference type="EMBL" id="AIJ32565.1"/>
    </source>
</evidence>
<evidence type="ECO:0000256" key="1">
    <source>
        <dbReference type="ARBA" id="ARBA00023002"/>
    </source>
</evidence>
<gene>
    <name evidence="5" type="primary">nahG</name>
    <name evidence="4" type="ORF">CIMIT_00250</name>
    <name evidence="5" type="ORF">SAMEA4535761_00115</name>
</gene>
<reference evidence="5 7" key="2">
    <citation type="submission" date="2017-06" db="EMBL/GenBank/DDBJ databases">
        <authorList>
            <consortium name="Pathogen Informatics"/>
        </authorList>
    </citation>
    <scope>NUCLEOTIDE SEQUENCE [LARGE SCALE GENOMIC DNA]</scope>
    <source>
        <strain evidence="5 7">NCTC13015</strain>
    </source>
</reference>
<dbReference type="InterPro" id="IPR036188">
    <property type="entry name" value="FAD/NAD-bd_sf"/>
</dbReference>
<reference evidence="4 6" key="1">
    <citation type="submission" date="2014-08" db="EMBL/GenBank/DDBJ databases">
        <title>Complete genome sequence of Corynebacterium imitans DSM 44264, isolated from a five-month-old boy with suspected pharyngeal diphtheria.</title>
        <authorList>
            <person name="Mollmann S."/>
            <person name="Albersmeier A."/>
            <person name="Ruckert C."/>
            <person name="Tauch A."/>
        </authorList>
    </citation>
    <scope>NUCLEOTIDE SEQUENCE [LARGE SCALE GENOMIC DNA]</scope>
    <source>
        <strain evidence="4 6">DSM 44264</strain>
    </source>
</reference>
<evidence type="ECO:0000313" key="6">
    <source>
        <dbReference type="Proteomes" id="UP000028780"/>
    </source>
</evidence>
<name>A0A076NL61_9CORY</name>
<proteinExistence type="predicted"/>
<dbReference type="InterPro" id="IPR002938">
    <property type="entry name" value="FAD-bd"/>
</dbReference>
<evidence type="ECO:0000313" key="5">
    <source>
        <dbReference type="EMBL" id="SNV52968.1"/>
    </source>
</evidence>
<evidence type="ECO:0000313" key="7">
    <source>
        <dbReference type="Proteomes" id="UP000215374"/>
    </source>
</evidence>
<organism evidence="4 6">
    <name type="scientific">Corynebacterium imitans</name>
    <dbReference type="NCBI Taxonomy" id="156978"/>
    <lineage>
        <taxon>Bacteria</taxon>
        <taxon>Bacillati</taxon>
        <taxon>Actinomycetota</taxon>
        <taxon>Actinomycetes</taxon>
        <taxon>Mycobacteriales</taxon>
        <taxon>Corynebacteriaceae</taxon>
        <taxon>Corynebacterium</taxon>
    </lineage>
</organism>
<dbReference type="InterPro" id="IPR050493">
    <property type="entry name" value="FAD-dep_Monooxygenase_BioMet"/>
</dbReference>
<keyword evidence="2" id="KW-0503">Monooxygenase</keyword>
<feature type="domain" description="FAD-binding" evidence="3">
    <location>
        <begin position="3"/>
        <end position="324"/>
    </location>
</feature>
<dbReference type="Proteomes" id="UP000215374">
    <property type="component" value="Chromosome 1"/>
</dbReference>
<dbReference type="eggNOG" id="COG0654">
    <property type="taxonomic scope" value="Bacteria"/>
</dbReference>
<dbReference type="AlphaFoldDB" id="A0A076NL61"/>
<dbReference type="EMBL" id="CP009211">
    <property type="protein sequence ID" value="AIJ32565.1"/>
    <property type="molecule type" value="Genomic_DNA"/>
</dbReference>
<dbReference type="SUPFAM" id="SSF51905">
    <property type="entry name" value="FAD/NAD(P)-binding domain"/>
    <property type="match status" value="1"/>
</dbReference>
<dbReference type="Proteomes" id="UP000028780">
    <property type="component" value="Chromosome"/>
</dbReference>
<dbReference type="PANTHER" id="PTHR13789:SF309">
    <property type="entry name" value="PUTATIVE (AFU_ORTHOLOGUE AFUA_6G14510)-RELATED"/>
    <property type="match status" value="1"/>
</dbReference>
<dbReference type="PRINTS" id="PR00420">
    <property type="entry name" value="RNGMNOXGNASE"/>
</dbReference>